<organism evidence="2 3">
    <name type="scientific">Halomonas tibetensis</name>
    <dbReference type="NCBI Taxonomy" id="2259590"/>
    <lineage>
        <taxon>Bacteria</taxon>
        <taxon>Pseudomonadati</taxon>
        <taxon>Pseudomonadota</taxon>
        <taxon>Gammaproteobacteria</taxon>
        <taxon>Oceanospirillales</taxon>
        <taxon>Halomonadaceae</taxon>
        <taxon>Halomonas</taxon>
    </lineage>
</organism>
<dbReference type="RefSeq" id="WP_379758867.1">
    <property type="nucleotide sequence ID" value="NZ_JBHRSQ010000013.1"/>
</dbReference>
<comment type="caution">
    <text evidence="2">The sequence shown here is derived from an EMBL/GenBank/DDBJ whole genome shotgun (WGS) entry which is preliminary data.</text>
</comment>
<evidence type="ECO:0000313" key="2">
    <source>
        <dbReference type="EMBL" id="MFC2992494.1"/>
    </source>
</evidence>
<accession>A0ABV7B6V0</accession>
<gene>
    <name evidence="2" type="ORF">ACFODV_10670</name>
</gene>
<sequence length="125" mass="13889">MFNLLRHRLGYLILLLIVPGMIMNSAGEARAHGPASTIGGEAAYQETGRNGHGHTHGHDHVHQHGDGRHLHQESGSHFHEKADRLKTSIAVESRFHDAPRLAERGGVPLRRAYRLERPPRPVIEG</sequence>
<dbReference type="Proteomes" id="UP001595386">
    <property type="component" value="Unassembled WGS sequence"/>
</dbReference>
<reference evidence="3" key="1">
    <citation type="journal article" date="2019" name="Int. J. Syst. Evol. Microbiol.">
        <title>The Global Catalogue of Microorganisms (GCM) 10K type strain sequencing project: providing services to taxonomists for standard genome sequencing and annotation.</title>
        <authorList>
            <consortium name="The Broad Institute Genomics Platform"/>
            <consortium name="The Broad Institute Genome Sequencing Center for Infectious Disease"/>
            <person name="Wu L."/>
            <person name="Ma J."/>
        </authorList>
    </citation>
    <scope>NUCLEOTIDE SEQUENCE [LARGE SCALE GENOMIC DNA]</scope>
    <source>
        <strain evidence="3">KCTC 52660</strain>
    </source>
</reference>
<evidence type="ECO:0008006" key="4">
    <source>
        <dbReference type="Google" id="ProtNLM"/>
    </source>
</evidence>
<evidence type="ECO:0000256" key="1">
    <source>
        <dbReference type="SAM" id="MobiDB-lite"/>
    </source>
</evidence>
<dbReference type="EMBL" id="JBHRSQ010000013">
    <property type="protein sequence ID" value="MFC2992494.1"/>
    <property type="molecule type" value="Genomic_DNA"/>
</dbReference>
<protein>
    <recommendedName>
        <fullName evidence="4">Secreted protein</fullName>
    </recommendedName>
</protein>
<proteinExistence type="predicted"/>
<feature type="region of interest" description="Disordered" evidence="1">
    <location>
        <begin position="30"/>
        <end position="85"/>
    </location>
</feature>
<feature type="compositionally biased region" description="Basic and acidic residues" evidence="1">
    <location>
        <begin position="56"/>
        <end position="85"/>
    </location>
</feature>
<keyword evidence="3" id="KW-1185">Reference proteome</keyword>
<name>A0ABV7B6V0_9GAMM</name>
<evidence type="ECO:0000313" key="3">
    <source>
        <dbReference type="Proteomes" id="UP001595386"/>
    </source>
</evidence>